<gene>
    <name evidence="1" type="ORF">CDL68_09735</name>
</gene>
<protein>
    <submittedName>
        <fullName evidence="1">Uncharacterized protein</fullName>
    </submittedName>
</protein>
<organism evidence="1 2">
    <name type="scientific">Staphylococcus delphini</name>
    <dbReference type="NCBI Taxonomy" id="53344"/>
    <lineage>
        <taxon>Bacteria</taxon>
        <taxon>Bacillati</taxon>
        <taxon>Bacillota</taxon>
        <taxon>Bacilli</taxon>
        <taxon>Bacillales</taxon>
        <taxon>Staphylococcaceae</taxon>
        <taxon>Staphylococcus</taxon>
        <taxon>Staphylococcus intermedius group</taxon>
    </lineage>
</organism>
<evidence type="ECO:0000313" key="1">
    <source>
        <dbReference type="EMBL" id="RIZ51674.1"/>
    </source>
</evidence>
<reference evidence="1 2" key="1">
    <citation type="submission" date="2017-06" db="EMBL/GenBank/DDBJ databases">
        <title>Identification of a new gene, sdsY, involved in staphylococcal internalization in non-professional phagocytic cells (NPPCs).</title>
        <authorList>
            <person name="Maali Y."/>
            <person name="Martins-Simoes P."/>
            <person name="Trouillet-Assant S."/>
            <person name="Laurent F."/>
            <person name="Diot A."/>
            <person name="Verhoeven P."/>
            <person name="Bouvard D."/>
            <person name="Vandenesch F."/>
            <person name="Bes M."/>
        </authorList>
    </citation>
    <scope>NUCLEOTIDE SEQUENCE [LARGE SCALE GENOMIC DNA]</scope>
    <source>
        <strain evidence="1 2">Heidy</strain>
    </source>
</reference>
<proteinExistence type="predicted"/>
<name>A0ABX9NBG8_9STAP</name>
<dbReference type="EMBL" id="NIPK01000021">
    <property type="protein sequence ID" value="RIZ51674.1"/>
    <property type="molecule type" value="Genomic_DNA"/>
</dbReference>
<accession>A0ABX9NBG8</accession>
<comment type="caution">
    <text evidence="1">The sequence shown here is derived from an EMBL/GenBank/DDBJ whole genome shotgun (WGS) entry which is preliminary data.</text>
</comment>
<dbReference type="Proteomes" id="UP000266198">
    <property type="component" value="Unassembled WGS sequence"/>
</dbReference>
<keyword evidence="2" id="KW-1185">Reference proteome</keyword>
<evidence type="ECO:0000313" key="2">
    <source>
        <dbReference type="Proteomes" id="UP000266198"/>
    </source>
</evidence>
<sequence>MYYSEAISNRRASDNGISGSFVKGMAFTSGSHAYGCLFIIIYTHFYNKFFECNVNKLGLGIFLI</sequence>